<evidence type="ECO:0000256" key="5">
    <source>
        <dbReference type="RuleBase" id="RU003915"/>
    </source>
</evidence>
<protein>
    <recommendedName>
        <fullName evidence="5">Peptidyl-prolyl cis-trans isomerase</fullName>
        <ecNumber evidence="5">5.2.1.8</ecNumber>
    </recommendedName>
</protein>
<feature type="domain" description="PPIase FKBP-type" evidence="7">
    <location>
        <begin position="78"/>
        <end position="161"/>
    </location>
</feature>
<accession>A0A4R0NH63</accession>
<name>A0A4R0NH63_9SPHI</name>
<keyword evidence="6" id="KW-0732">Signal</keyword>
<dbReference type="EC" id="5.2.1.8" evidence="5"/>
<dbReference type="EMBL" id="SJSL01000008">
    <property type="protein sequence ID" value="TCC98084.1"/>
    <property type="molecule type" value="Genomic_DNA"/>
</dbReference>
<dbReference type="SUPFAM" id="SSF54534">
    <property type="entry name" value="FKBP-like"/>
    <property type="match status" value="1"/>
</dbReference>
<dbReference type="Pfam" id="PF00254">
    <property type="entry name" value="FKBP_C"/>
    <property type="match status" value="1"/>
</dbReference>
<feature type="signal peptide" evidence="6">
    <location>
        <begin position="1"/>
        <end position="21"/>
    </location>
</feature>
<dbReference type="InterPro" id="IPR001179">
    <property type="entry name" value="PPIase_FKBP_dom"/>
</dbReference>
<dbReference type="AlphaFoldDB" id="A0A4R0NH63"/>
<dbReference type="Proteomes" id="UP000293347">
    <property type="component" value="Unassembled WGS sequence"/>
</dbReference>
<keyword evidence="9" id="KW-1185">Reference proteome</keyword>
<dbReference type="PANTHER" id="PTHR10516:SF443">
    <property type="entry name" value="FK506-BINDING PROTEIN 59-RELATED"/>
    <property type="match status" value="1"/>
</dbReference>
<keyword evidence="2 4" id="KW-0697">Rotamase</keyword>
<dbReference type="GO" id="GO:0003755">
    <property type="term" value="F:peptidyl-prolyl cis-trans isomerase activity"/>
    <property type="evidence" value="ECO:0007669"/>
    <property type="project" value="UniProtKB-UniRule"/>
</dbReference>
<gene>
    <name evidence="8" type="ORF">EZ437_19780</name>
</gene>
<evidence type="ECO:0000313" key="8">
    <source>
        <dbReference type="EMBL" id="TCC98084.1"/>
    </source>
</evidence>
<evidence type="ECO:0000313" key="9">
    <source>
        <dbReference type="Proteomes" id="UP000293347"/>
    </source>
</evidence>
<feature type="chain" id="PRO_5020563284" description="Peptidyl-prolyl cis-trans isomerase" evidence="6">
    <location>
        <begin position="22"/>
        <end position="162"/>
    </location>
</feature>
<dbReference type="Gene3D" id="3.10.50.40">
    <property type="match status" value="1"/>
</dbReference>
<proteinExistence type="inferred from homology"/>
<sequence length="162" mass="17999">MIKIKHLLLLACFTVCFTACKKNEIEEFDHLAQFSKDTAAISAFVKTNNITGGTMDPVVGIYYKIIEPGQGNVKFTTATSIKFDYVGRFLNGSIFDESKTTAGPFFLGEMITGWYFGIPKIQEGGKIRLIVPSYYAYGNRGNERIPANSVLDFDITLVDVVE</sequence>
<reference evidence="8 9" key="1">
    <citation type="submission" date="2019-02" db="EMBL/GenBank/DDBJ databases">
        <title>Pedobacter sp. RP-1-14 sp. nov., isolated from Arctic soil.</title>
        <authorList>
            <person name="Dahal R.H."/>
        </authorList>
    </citation>
    <scope>NUCLEOTIDE SEQUENCE [LARGE SCALE GENOMIC DNA]</scope>
    <source>
        <strain evidence="8 9">RP-1-14</strain>
    </source>
</reference>
<dbReference type="InterPro" id="IPR050689">
    <property type="entry name" value="FKBP-type_PPIase"/>
</dbReference>
<organism evidence="8 9">
    <name type="scientific">Pedobacter psychroterrae</name>
    <dbReference type="NCBI Taxonomy" id="2530453"/>
    <lineage>
        <taxon>Bacteria</taxon>
        <taxon>Pseudomonadati</taxon>
        <taxon>Bacteroidota</taxon>
        <taxon>Sphingobacteriia</taxon>
        <taxon>Sphingobacteriales</taxon>
        <taxon>Sphingobacteriaceae</taxon>
        <taxon>Pedobacter</taxon>
    </lineage>
</organism>
<keyword evidence="3 4" id="KW-0413">Isomerase</keyword>
<dbReference type="OrthoDB" id="669809at2"/>
<dbReference type="PANTHER" id="PTHR10516">
    <property type="entry name" value="PEPTIDYL-PROLYL CIS-TRANS ISOMERASE"/>
    <property type="match status" value="1"/>
</dbReference>
<evidence type="ECO:0000256" key="6">
    <source>
        <dbReference type="SAM" id="SignalP"/>
    </source>
</evidence>
<dbReference type="InterPro" id="IPR046357">
    <property type="entry name" value="PPIase_dom_sf"/>
</dbReference>
<comment type="similarity">
    <text evidence="5">Belongs to the FKBP-type PPIase family.</text>
</comment>
<dbReference type="RefSeq" id="WP_131597813.1">
    <property type="nucleotide sequence ID" value="NZ_SJSL01000008.1"/>
</dbReference>
<comment type="catalytic activity">
    <reaction evidence="1 4 5">
        <text>[protein]-peptidylproline (omega=180) = [protein]-peptidylproline (omega=0)</text>
        <dbReference type="Rhea" id="RHEA:16237"/>
        <dbReference type="Rhea" id="RHEA-COMP:10747"/>
        <dbReference type="Rhea" id="RHEA-COMP:10748"/>
        <dbReference type="ChEBI" id="CHEBI:83833"/>
        <dbReference type="ChEBI" id="CHEBI:83834"/>
        <dbReference type="EC" id="5.2.1.8"/>
    </reaction>
</comment>
<evidence type="ECO:0000259" key="7">
    <source>
        <dbReference type="PROSITE" id="PS50059"/>
    </source>
</evidence>
<evidence type="ECO:0000256" key="2">
    <source>
        <dbReference type="ARBA" id="ARBA00023110"/>
    </source>
</evidence>
<comment type="caution">
    <text evidence="8">The sequence shown here is derived from an EMBL/GenBank/DDBJ whole genome shotgun (WGS) entry which is preliminary data.</text>
</comment>
<evidence type="ECO:0000256" key="4">
    <source>
        <dbReference type="PROSITE-ProRule" id="PRU00277"/>
    </source>
</evidence>
<evidence type="ECO:0000256" key="3">
    <source>
        <dbReference type="ARBA" id="ARBA00023235"/>
    </source>
</evidence>
<dbReference type="PROSITE" id="PS50059">
    <property type="entry name" value="FKBP_PPIASE"/>
    <property type="match status" value="1"/>
</dbReference>
<evidence type="ECO:0000256" key="1">
    <source>
        <dbReference type="ARBA" id="ARBA00000971"/>
    </source>
</evidence>